<keyword evidence="5" id="KW-1185">Reference proteome</keyword>
<dbReference type="InterPro" id="IPR011990">
    <property type="entry name" value="TPR-like_helical_dom_sf"/>
</dbReference>
<feature type="domain" description="Dynein heavy chain coiled coil stalk" evidence="3">
    <location>
        <begin position="384"/>
        <end position="493"/>
    </location>
</feature>
<reference evidence="5" key="1">
    <citation type="journal article" date="2023" name="Commun. Biol.">
        <title>Genome analysis of Parmales, the sister group of diatoms, reveals the evolutionary specialization of diatoms from phago-mixotrophs to photoautotrophs.</title>
        <authorList>
            <person name="Ban H."/>
            <person name="Sato S."/>
            <person name="Yoshikawa S."/>
            <person name="Yamada K."/>
            <person name="Nakamura Y."/>
            <person name="Ichinomiya M."/>
            <person name="Sato N."/>
            <person name="Blanc-Mathieu R."/>
            <person name="Endo H."/>
            <person name="Kuwata A."/>
            <person name="Ogata H."/>
        </authorList>
    </citation>
    <scope>NUCLEOTIDE SEQUENCE [LARGE SCALE GENOMIC DNA]</scope>
    <source>
        <strain evidence="5">NIES 3700</strain>
    </source>
</reference>
<dbReference type="Pfam" id="PF12777">
    <property type="entry name" value="MT"/>
    <property type="match status" value="1"/>
</dbReference>
<feature type="compositionally biased region" description="Basic residues" evidence="2">
    <location>
        <begin position="1237"/>
        <end position="1258"/>
    </location>
</feature>
<dbReference type="EMBL" id="BRXW01000070">
    <property type="protein sequence ID" value="GMI04202.1"/>
    <property type="molecule type" value="Genomic_DNA"/>
</dbReference>
<feature type="compositionally biased region" description="Polar residues" evidence="2">
    <location>
        <begin position="342"/>
        <end position="354"/>
    </location>
</feature>
<feature type="region of interest" description="Disordered" evidence="2">
    <location>
        <begin position="330"/>
        <end position="379"/>
    </location>
</feature>
<dbReference type="Gene3D" id="1.10.238.10">
    <property type="entry name" value="EF-hand"/>
    <property type="match status" value="1"/>
</dbReference>
<accession>A0A9W7C6J0</accession>
<sequence>MDRLEEEFTPGGSGLLSAYLEARATATVDEDRMDDEHDDFMNPSLISSIHDKFTKRPQHIHHTPVPITAALDYMDDASRQPHPDPLVASDKSIAWADTMTPKSDASSKISQGGKLAQNFSQTAPLNIFKSPHPQNAFFSSTDRSGLTVSLEIDLALKKDALENITQRESIIQRLHQLKFGDPMTTKTHVKRLVQELRNSSLFVVESIVAWRRSMQAKDQNPTLPPIDVPVNAHSPPTKKTQHVFFRWRDENYLLKMLTDTNFVVQIPQILDVLPKNTKIPRNPFLLPYTVDDLNLIAKDSKTISSSVDLLRARQASRILLMEEKDELQRRFEEEEEKKESASPPTSFSEAIQSQNRHDRHNRHNHHREEGVNIDTSLPRPPHLNTRELKVFSKLSNPPLAIAMVFACVKILVRSEKEQNNEIPTLNRKVLRNMMKKPMSVVEKLNKFDPNAPVHPHILEALYPIVTNPKFAPENIKKISESIGGLTGWVKDVIVEKCISLGWQDGRPSRSNPVTPFAAPESLSTTPAAVPKLGKSPKTNNKKDNNQWGDSSSDDSDDDTQTKGRKKKNRGDDEPSNNEYIELLKQLQAEIASLKQNLNNQGLFSQTDNAPASSTASYSSSVIPPPPDGPVSAGQQSTVHLTQESIRLSGRQIIVKVSYTDHGKTLNFTAWDPMTSRIIKPTSCPALYCDQVCNYSPVELEAMPETFRRQKLRALVDMLKMKEDATNSNVHRLSIDIDRLICSGKRSIDDSLHEFKILRTEDNDGLVVSLQKIVDDPSDYIARHEPTPPPLTLQISDAELELLLAHQPGLFLRSQRKWSSQRAICDWLVTRILIVKGDDGNYLTVDRSVPVPRNVEKGQTKEGTKYRLQARQFNNEIILEAVPPAVGGPDDGSENPDDFWASMDRVTSNLSSPTNARPMSRVKIGLAEFQSLGAPENIPELEEFPSKPTTGSRPLPGTADSSSDLDLGRPARTPLDSLLSRLSWSIKNGKPVLGINRVVFQETKSVSGMPTIVRASVMNKDIIFQATRLQLKSTDFIEHSQMLPNEQYEKVGEELVKLVTEVEARTLLSDEQENRQAFLLHPSNRQELCRVLSDKLKLIKSGISNYRLETLLHREKSLIAIAVDSNHRDDVIGAVDIDDQTTLAGLRKLINREMDEEDVPYSFRFNFSGAPCSKSQETTRLASQLLPVAVILSKGRKRRPVSAPHTARGETDEDSEFGNPASIHDWDSDSAESGQTHRTSRSRKQRRKQRARKKKKQAKKKEEGGLRLSLDDQFEVDSELSADSDFDLDGSETENSMSLSKSSKASTKSKKRRKTVAKQVVTKRKGSIVEKKILQSPTHAAATSPKMAKDSKKGQQKGEGGKDKDKEKEKKKKVIPKVALPLPSLVTATQDSVTLKTQVDMTNMVFRGDVVRIYKCTAGYVDWSISSDPQAPFNDTTLTLSKPYLHKLKDLEKEGEGEKEKDPNSSLPSFLRPKAKPPGSPTHAGPAPTLAAGAATAHKFEEDEDVNRVYESGEAIPDLQIWVMANPNQDKRPTWRKMFDDGLVQWEEDFKDSERFEEHFGVKMPWSFLESSIADVHGSHEGLLHEQRINYFDKVTPSKIVAESYGVLCRWHPVASSVDNVKWAKFAREMKLFPAKNSSQVDLAFAKTVAGKKERKLDLKGFIQCCTDIALLRFPHMKDTPSAACTHLLMENVVLLPQVNKLAWKEAKRLAIIGEARRICAEVRIASFHRRNVCRVFFLRKKFACVRTQVQLRRMVCRKNLNKVMDLNESNRRFRIRHASAVKCQKMARGFQRRKAFLKHLQDLIDEEREKIEKYRKRLNDKRKKKKAATVYKVIKVIQGLYVLIELIRKDNRRQSADYGLHARVYLPSTQEIFHFTIEEDMLREYLEQAMEIEGLSVQEMMEPASLVHLSERFMIRVTNERPIVLFSRRNTTERGLLINKGTEKVSGELFVMFVYKSPDDLVFRAYDPKTCGQLRCLLTLKQLREWLLEENHRRIRAEEKEYKLKLAEAQKIKQAASWGEEVDQLELQKAKEFLTQHRLKEEEKERKKKAQEAGADEAHEALAIVKQEEEDNDVEEELTKDMVEEEKAKEDEERALNLAAEATQNEQLSVIEADEPFLMKLENQEACIEWLLTKLRLSRNKRTKRTRLVLQYEEDVDAKDEAACKLQGIWRQKKARVKMRHKARQQYEKMWDKDNYCYYYMNLRTGVADYKKPLILGSEDLDDPVDEWRMITNETDGSVYYQNPATGQTAYISEDVAVRKIQRLVRKFQASDIPTPTITEVVKALRFQRVAEENYAKDPSKLANIVNFALVNHCLLEDFSQARECYNAAMKKSSTNPVLIRAYAIFTLAACDAPSAKVFKKACEYFKAASLSDPELEKWEVAQNSFFHWAVVSNPKNATSLLNYALLHQCVLKDYDLAEKFYMRALAIAPTDTRIIENFERLEMQRLPGGAYVGRGPSNIVLKRSEVCEEKPEWGEWQRMYDRKAAQKSFKHFWYNKLGRFTQFVEPKWNEVWQQREERSEITYENEADGWVTFWDGQLGVEFYYNRLTRDYQAAEVYHEVAVAGALEYGGGGGEYGGDSEYGGEYYEEGGEDTGNYPAIEN</sequence>
<feature type="region of interest" description="Disordered" evidence="2">
    <location>
        <begin position="504"/>
        <end position="577"/>
    </location>
</feature>
<feature type="region of interest" description="Disordered" evidence="2">
    <location>
        <begin position="601"/>
        <end position="634"/>
    </location>
</feature>
<feature type="coiled-coil region" evidence="1">
    <location>
        <begin position="2075"/>
        <end position="2105"/>
    </location>
</feature>
<dbReference type="Proteomes" id="UP001165122">
    <property type="component" value="Unassembled WGS sequence"/>
</dbReference>
<feature type="coiled-coil region" evidence="1">
    <location>
        <begin position="1797"/>
        <end position="1824"/>
    </location>
</feature>
<dbReference type="InterPro" id="IPR024743">
    <property type="entry name" value="Dynein_HC_stalk"/>
</dbReference>
<proteinExistence type="predicted"/>
<feature type="region of interest" description="Disordered" evidence="2">
    <location>
        <begin position="1195"/>
        <end position="1269"/>
    </location>
</feature>
<comment type="caution">
    <text evidence="4">The sequence shown here is derived from an EMBL/GenBank/DDBJ whole genome shotgun (WGS) entry which is preliminary data.</text>
</comment>
<feature type="region of interest" description="Disordered" evidence="2">
    <location>
        <begin position="2580"/>
        <end position="2602"/>
    </location>
</feature>
<feature type="compositionally biased region" description="Low complexity" evidence="2">
    <location>
        <begin position="1295"/>
        <end position="1305"/>
    </location>
</feature>
<evidence type="ECO:0000259" key="3">
    <source>
        <dbReference type="Pfam" id="PF12777"/>
    </source>
</evidence>
<evidence type="ECO:0000313" key="4">
    <source>
        <dbReference type="EMBL" id="GMI04202.1"/>
    </source>
</evidence>
<evidence type="ECO:0000313" key="5">
    <source>
        <dbReference type="Proteomes" id="UP001165122"/>
    </source>
</evidence>
<keyword evidence="1" id="KW-0175">Coiled coil</keyword>
<protein>
    <recommendedName>
        <fullName evidence="3">Dynein heavy chain coiled coil stalk domain-containing protein</fullName>
    </recommendedName>
</protein>
<feature type="region of interest" description="Disordered" evidence="2">
    <location>
        <begin position="1451"/>
        <end position="1489"/>
    </location>
</feature>
<feature type="compositionally biased region" description="Basic and acidic residues" evidence="2">
    <location>
        <begin position="330"/>
        <end position="340"/>
    </location>
</feature>
<dbReference type="Gene3D" id="1.20.920.20">
    <property type="match status" value="1"/>
</dbReference>
<gene>
    <name evidence="4" type="ORF">TrLO_g7245</name>
</gene>
<feature type="compositionally biased region" description="Basic residues" evidence="2">
    <location>
        <begin position="1306"/>
        <end position="1325"/>
    </location>
</feature>
<evidence type="ECO:0000256" key="1">
    <source>
        <dbReference type="SAM" id="Coils"/>
    </source>
</evidence>
<feature type="region of interest" description="Disordered" evidence="2">
    <location>
        <begin position="934"/>
        <end position="968"/>
    </location>
</feature>
<feature type="region of interest" description="Disordered" evidence="2">
    <location>
        <begin position="1282"/>
        <end position="1374"/>
    </location>
</feature>
<feature type="compositionally biased region" description="Acidic residues" evidence="2">
    <location>
        <begin position="1282"/>
        <end position="1291"/>
    </location>
</feature>
<name>A0A9W7C6J0_9STRA</name>
<dbReference type="Gene3D" id="1.25.40.10">
    <property type="entry name" value="Tetratricopeptide repeat domain"/>
    <property type="match status" value="1"/>
</dbReference>
<dbReference type="SUPFAM" id="SSF48452">
    <property type="entry name" value="TPR-like"/>
    <property type="match status" value="1"/>
</dbReference>
<dbReference type="PROSITE" id="PS50096">
    <property type="entry name" value="IQ"/>
    <property type="match status" value="2"/>
</dbReference>
<feature type="compositionally biased region" description="Basic and acidic residues" evidence="2">
    <location>
        <begin position="1358"/>
        <end position="1367"/>
    </location>
</feature>
<evidence type="ECO:0000256" key="2">
    <source>
        <dbReference type="SAM" id="MobiDB-lite"/>
    </source>
</evidence>
<feature type="compositionally biased region" description="Low complexity" evidence="2">
    <location>
        <begin position="1480"/>
        <end position="1489"/>
    </location>
</feature>
<feature type="region of interest" description="Disordered" evidence="2">
    <location>
        <begin position="881"/>
        <end position="900"/>
    </location>
</feature>
<dbReference type="OrthoDB" id="1924189at2759"/>
<feature type="compositionally biased region" description="Low complexity" evidence="2">
    <location>
        <begin position="609"/>
        <end position="620"/>
    </location>
</feature>
<feature type="compositionally biased region" description="Basic and acidic residues" evidence="2">
    <location>
        <begin position="1451"/>
        <end position="1462"/>
    </location>
</feature>
<organism evidence="4 5">
    <name type="scientific">Triparma laevis f. longispina</name>
    <dbReference type="NCBI Taxonomy" id="1714387"/>
    <lineage>
        <taxon>Eukaryota</taxon>
        <taxon>Sar</taxon>
        <taxon>Stramenopiles</taxon>
        <taxon>Ochrophyta</taxon>
        <taxon>Bolidophyceae</taxon>
        <taxon>Parmales</taxon>
        <taxon>Triparmaceae</taxon>
        <taxon>Triparma</taxon>
    </lineage>
</organism>